<accession>A0ACC3DZA1</accession>
<name>A0ACC3DZA1_9PEZI</name>
<protein>
    <submittedName>
        <fullName evidence="1">Uncharacterized protein</fullName>
    </submittedName>
</protein>
<evidence type="ECO:0000313" key="2">
    <source>
        <dbReference type="Proteomes" id="UP001186974"/>
    </source>
</evidence>
<sequence>MADSKETASAAHVESLSDNDNEKSLDLKLNPIITDTAEYGDIDADGPGEAGMTKAKLLAIIALALSYMTSMQQSNCTASIMRQIDIRLGPTTYYNWMLSTFTIAQATTLPLSGGLSDIYGRRNFFLAGCCISLLGCIIAAAAQSTAMMIAAEGIKGIGLAAVSELVPRKHRGYVQAAFDLLSLPWIIFGALTGNAMVKYHTLSFRINYIIGTILNLLSFAAAYFWYHPPAGLAMIGRSRWRQTMDLDWLGVFLMACGVVLFLVGIGLGGVNFPWESAGAIAPIVVGGFLIISFGIWEWKFASNPFLTHDLFTPDTRRTFCLYLPITFVGGMGIYSAAAFWTQQMMAMFETDPIKLGVLSIPGGFGASFGGFLGGVLIGKHKIFNSTYMLLYGLFFKMIGDGLMTTIGPNNLSRALGAGFISMVGVGWLTVSSIVVVQLCCADIHIGLTTLLTGSTRSIGGSVAVVIYTTVLHNVLGKDAGQQIAKAVVPLGAPLQSLPALTATLISGKTKDVLKIPGITPTILQAAKDAIEYSWALGFKYIYVTSLAFGACAVILACFTKDVTQNMTNSVSVRLQNEKSTGDQKVVA</sequence>
<evidence type="ECO:0000313" key="1">
    <source>
        <dbReference type="EMBL" id="KAK3082168.1"/>
    </source>
</evidence>
<dbReference type="Proteomes" id="UP001186974">
    <property type="component" value="Unassembled WGS sequence"/>
</dbReference>
<gene>
    <name evidence="1" type="ORF">LTS18_000098</name>
</gene>
<reference evidence="1" key="1">
    <citation type="submission" date="2024-09" db="EMBL/GenBank/DDBJ databases">
        <title>Black Yeasts Isolated from many extreme environments.</title>
        <authorList>
            <person name="Coleine C."/>
            <person name="Stajich J.E."/>
            <person name="Selbmann L."/>
        </authorList>
    </citation>
    <scope>NUCLEOTIDE SEQUENCE</scope>
    <source>
        <strain evidence="1">CCFEE 5737</strain>
    </source>
</reference>
<organism evidence="1 2">
    <name type="scientific">Coniosporium uncinatum</name>
    <dbReference type="NCBI Taxonomy" id="93489"/>
    <lineage>
        <taxon>Eukaryota</taxon>
        <taxon>Fungi</taxon>
        <taxon>Dikarya</taxon>
        <taxon>Ascomycota</taxon>
        <taxon>Pezizomycotina</taxon>
        <taxon>Dothideomycetes</taxon>
        <taxon>Dothideomycetes incertae sedis</taxon>
        <taxon>Coniosporium</taxon>
    </lineage>
</organism>
<dbReference type="EMBL" id="JAWDJW010000005">
    <property type="protein sequence ID" value="KAK3082168.1"/>
    <property type="molecule type" value="Genomic_DNA"/>
</dbReference>
<comment type="caution">
    <text evidence="1">The sequence shown here is derived from an EMBL/GenBank/DDBJ whole genome shotgun (WGS) entry which is preliminary data.</text>
</comment>
<keyword evidence="2" id="KW-1185">Reference proteome</keyword>
<proteinExistence type="predicted"/>